<dbReference type="OrthoDB" id="1707123at2"/>
<proteinExistence type="predicted"/>
<feature type="transmembrane region" description="Helical" evidence="1">
    <location>
        <begin position="39"/>
        <end position="56"/>
    </location>
</feature>
<sequence>MRRWRVGTLSMGMVLIAAGALLLFAQINQVKVLNQIMKWWPAVLLLLGGEVLWYAYRGKEESPKVKYDVFSIFIIFIIVSISMVIYGLSEIGLVSQFQKMVSAQNFTQVSDQTISLDNSIKKIVVESVQDSMDVRFTKEKMIRVRSTADVTADNRGTAAEILGDSQVKALKSGDTLYLSFNSVSAGSDLGYHARIIQHTLLIPEDRAWEIHNQSSLKLYADYLSSDCVIDGSGDTEIRLGKEADVKVEVSSEEPLRLGGNVKWTVSGEENGEQGPFRGTYVWGAGMRHLNVIGAGPVDIYQMN</sequence>
<protein>
    <recommendedName>
        <fullName evidence="4">DUF5668 domain-containing protein</fullName>
    </recommendedName>
</protein>
<gene>
    <name evidence="2" type="ORF">DCMF_18635</name>
</gene>
<organism evidence="2 3">
    <name type="scientific">Formimonas warabiya</name>
    <dbReference type="NCBI Taxonomy" id="1761012"/>
    <lineage>
        <taxon>Bacteria</taxon>
        <taxon>Bacillati</taxon>
        <taxon>Bacillota</taxon>
        <taxon>Clostridia</taxon>
        <taxon>Eubacteriales</taxon>
        <taxon>Peptococcaceae</taxon>
        <taxon>Candidatus Formimonas</taxon>
    </lineage>
</organism>
<dbReference type="RefSeq" id="WP_148135812.1">
    <property type="nucleotide sequence ID" value="NZ_CP017634.1"/>
</dbReference>
<evidence type="ECO:0000313" key="3">
    <source>
        <dbReference type="Proteomes" id="UP000323521"/>
    </source>
</evidence>
<feature type="transmembrane region" description="Helical" evidence="1">
    <location>
        <begin position="68"/>
        <end position="88"/>
    </location>
</feature>
<evidence type="ECO:0000256" key="1">
    <source>
        <dbReference type="SAM" id="Phobius"/>
    </source>
</evidence>
<dbReference type="Proteomes" id="UP000323521">
    <property type="component" value="Chromosome"/>
</dbReference>
<evidence type="ECO:0008006" key="4">
    <source>
        <dbReference type="Google" id="ProtNLM"/>
    </source>
</evidence>
<dbReference type="EMBL" id="CP017634">
    <property type="protein sequence ID" value="ATW26499.1"/>
    <property type="molecule type" value="Genomic_DNA"/>
</dbReference>
<reference evidence="2 3" key="1">
    <citation type="submission" date="2016-10" db="EMBL/GenBank/DDBJ databases">
        <title>Complete Genome Sequence of Peptococcaceae strain DCMF.</title>
        <authorList>
            <person name="Edwards R.J."/>
            <person name="Holland S.I."/>
            <person name="Deshpande N.P."/>
            <person name="Wong Y.K."/>
            <person name="Ertan H."/>
            <person name="Manefield M."/>
            <person name="Russell T.L."/>
            <person name="Lee M.J."/>
        </authorList>
    </citation>
    <scope>NUCLEOTIDE SEQUENCE [LARGE SCALE GENOMIC DNA]</scope>
    <source>
        <strain evidence="2 3">DCMF</strain>
    </source>
</reference>
<dbReference type="AlphaFoldDB" id="A0A3G1KVW1"/>
<evidence type="ECO:0000313" key="2">
    <source>
        <dbReference type="EMBL" id="ATW26499.1"/>
    </source>
</evidence>
<accession>A0A3G1KVW1</accession>
<keyword evidence="1" id="KW-1133">Transmembrane helix</keyword>
<name>A0A3G1KVW1_FORW1</name>
<keyword evidence="1" id="KW-0812">Transmembrane</keyword>
<keyword evidence="3" id="KW-1185">Reference proteome</keyword>
<dbReference type="KEGG" id="fwa:DCMF_18635"/>
<keyword evidence="1" id="KW-0472">Membrane</keyword>